<gene>
    <name evidence="1" type="ORF">HT102_00865</name>
</gene>
<evidence type="ECO:0000313" key="1">
    <source>
        <dbReference type="EMBL" id="MBD8505040.1"/>
    </source>
</evidence>
<dbReference type="Proteomes" id="UP000642993">
    <property type="component" value="Unassembled WGS sequence"/>
</dbReference>
<name>A0A927PJM7_9ACTN</name>
<organism evidence="1 2">
    <name type="scientific">Lolliginicoccus lacisalsi</name>
    <dbReference type="NCBI Taxonomy" id="2742202"/>
    <lineage>
        <taxon>Bacteria</taxon>
        <taxon>Bacillati</taxon>
        <taxon>Actinomycetota</taxon>
        <taxon>Actinomycetes</taxon>
        <taxon>Mycobacteriales</taxon>
        <taxon>Hoyosellaceae</taxon>
        <taxon>Lolliginicoccus</taxon>
    </lineage>
</organism>
<reference evidence="1" key="1">
    <citation type="submission" date="2020-09" db="EMBL/GenBank/DDBJ databases">
        <title>Hoyosella lacisalsi sp. nov., a halotolerant actinobacterium isolated from soil of Lake Gudzhirganskoe.</title>
        <authorList>
            <person name="Yang Q."/>
            <person name="Guo P.Y."/>
            <person name="Liu S.W."/>
            <person name="Li F.N."/>
            <person name="Sun C.H."/>
        </authorList>
    </citation>
    <scope>NUCLEOTIDE SEQUENCE</scope>
    <source>
        <strain evidence="1">G463</strain>
    </source>
</reference>
<accession>A0A927PJM7</accession>
<dbReference type="AlphaFoldDB" id="A0A927PJM7"/>
<proteinExistence type="predicted"/>
<dbReference type="RefSeq" id="WP_192037523.1">
    <property type="nucleotide sequence ID" value="NZ_JACYWE010000001.1"/>
</dbReference>
<comment type="caution">
    <text evidence="1">The sequence shown here is derived from an EMBL/GenBank/DDBJ whole genome shotgun (WGS) entry which is preliminary data.</text>
</comment>
<keyword evidence="2" id="KW-1185">Reference proteome</keyword>
<sequence length="71" mass="7575">MDCPALHMPTRSRTVRPLTRALGELKYDPRHRAGVVLVNWGPVIVGEIGVLLISDDADLAALGAEVAAEIS</sequence>
<evidence type="ECO:0000313" key="2">
    <source>
        <dbReference type="Proteomes" id="UP000642993"/>
    </source>
</evidence>
<protein>
    <submittedName>
        <fullName evidence="1">Uncharacterized protein</fullName>
    </submittedName>
</protein>
<dbReference type="EMBL" id="JACYWE010000001">
    <property type="protein sequence ID" value="MBD8505040.1"/>
    <property type="molecule type" value="Genomic_DNA"/>
</dbReference>